<accession>A0A1B8R994</accession>
<reference evidence="1" key="1">
    <citation type="journal article" date="2015" name="BMC Genomics">
        <title>Transcriptome profiling of a Rhizobium leguminosarum bv. trifolii rosR mutant reveals the role of the transcriptional regulator RosR in motility, synthesis of cell-surface components, and other cellular processes.</title>
        <authorList>
            <person name="Rachwal K."/>
            <person name="Matczynska E."/>
            <person name="Janczarek M."/>
        </authorList>
    </citation>
    <scope>NUCLEOTIDE SEQUENCE</scope>
    <source>
        <strain evidence="1">Rt24.2</strain>
    </source>
</reference>
<dbReference type="Pfam" id="PF14022">
    <property type="entry name" value="DUF4238"/>
    <property type="match status" value="1"/>
</dbReference>
<protein>
    <recommendedName>
        <fullName evidence="2">DUF4238 domain-containing protein</fullName>
    </recommendedName>
</protein>
<evidence type="ECO:0008006" key="2">
    <source>
        <dbReference type="Google" id="ProtNLM"/>
    </source>
</evidence>
<name>A0A1B8R994_RHILT</name>
<sequence length="317" mass="36636">MTAELPIFHHYLPRFYLKRWADDKQRVCRYSKPHNEIIARMVSTRSTGGGNGLYSIPGAPAEEAQRVEIEFMKQLDTLASEALTMIETRDQRLAQPRYRSAWSRFMISLLLRMPRDIDALREGLTKEMIAAVPELDAEYQHFKADGSADSFSEFLKTIPDPDWQGWAVELLPTLIDHEGIGQMINNMIWFTRTITSDYDYVTSDSPVTMSYSLVKEEGYIFLPIGPKLLFCAVSDRETFERVEAYNAIEQLQNLNKLTIRRATELVFARDERHLHEVREMMGTRPGKTLLERLVKYREQKRGYEVKTSLAGRTDSAP</sequence>
<dbReference type="AlphaFoldDB" id="A0A1B8R994"/>
<reference evidence="1" key="2">
    <citation type="journal article" date="2016" name="Front. Microbiol.">
        <title>The Regulatory Protein RosR Affects Rhizobium leguminosarum bv. trifolii Protein Profiles, Cell Surface Properties, and Symbiosis with Clover.</title>
        <authorList>
            <person name="Rachwal K."/>
            <person name="Boguszewska A."/>
            <person name="Kopcinska J."/>
            <person name="Karas M."/>
            <person name="Tchorzewski M."/>
            <person name="Janczarek M."/>
        </authorList>
    </citation>
    <scope>NUCLEOTIDE SEQUENCE</scope>
    <source>
        <strain evidence="1">Rt24.2</strain>
    </source>
</reference>
<organism evidence="1">
    <name type="scientific">Rhizobium leguminosarum bv. trifolii</name>
    <dbReference type="NCBI Taxonomy" id="386"/>
    <lineage>
        <taxon>Bacteria</taxon>
        <taxon>Pseudomonadati</taxon>
        <taxon>Pseudomonadota</taxon>
        <taxon>Alphaproteobacteria</taxon>
        <taxon>Hyphomicrobiales</taxon>
        <taxon>Rhizobiaceae</taxon>
        <taxon>Rhizobium/Agrobacterium group</taxon>
        <taxon>Rhizobium</taxon>
    </lineage>
</organism>
<evidence type="ECO:0000313" key="1">
    <source>
        <dbReference type="EMBL" id="AOO91873.1"/>
    </source>
</evidence>
<dbReference type="RefSeq" id="WP_065277090.1">
    <property type="nucleotide sequence ID" value="NZ_MAMO01000051.1"/>
</dbReference>
<proteinExistence type="predicted"/>
<dbReference type="GeneID" id="61429069"/>
<dbReference type="InterPro" id="IPR025332">
    <property type="entry name" value="DUF4238"/>
</dbReference>
<dbReference type="EMBL" id="KX489509">
    <property type="protein sequence ID" value="AOO91873.1"/>
    <property type="molecule type" value="Genomic_DNA"/>
</dbReference>